<feature type="transmembrane region" description="Helical" evidence="1">
    <location>
        <begin position="73"/>
        <end position="97"/>
    </location>
</feature>
<organism evidence="2 3">
    <name type="scientific">Peiella sedimenti</name>
    <dbReference type="NCBI Taxonomy" id="3061083"/>
    <lineage>
        <taxon>Bacteria</taxon>
        <taxon>Pseudomonadati</taxon>
        <taxon>Pseudomonadota</taxon>
        <taxon>Alphaproteobacteria</taxon>
        <taxon>Caulobacterales</taxon>
        <taxon>Caulobacteraceae</taxon>
        <taxon>Peiella</taxon>
    </lineage>
</organism>
<keyword evidence="1" id="KW-0406">Ion transport</keyword>
<keyword evidence="1" id="KW-0997">Cell inner membrane</keyword>
<proteinExistence type="inferred from homology"/>
<keyword evidence="1" id="KW-0812">Transmembrane</keyword>
<comment type="subcellular location">
    <subcellularLocation>
        <location evidence="1">Cell inner membrane</location>
        <topology evidence="1">Multi-pass membrane protein</topology>
    </subcellularLocation>
</comment>
<dbReference type="Proteomes" id="UP001169063">
    <property type="component" value="Unassembled WGS sequence"/>
</dbReference>
<feature type="transmembrane region" description="Helical" evidence="1">
    <location>
        <begin position="202"/>
        <end position="229"/>
    </location>
</feature>
<protein>
    <recommendedName>
        <fullName evidence="1">Small-conductance mechanosensitive channel</fullName>
    </recommendedName>
</protein>
<evidence type="ECO:0000313" key="2">
    <source>
        <dbReference type="EMBL" id="MDO1558780.1"/>
    </source>
</evidence>
<evidence type="ECO:0000256" key="1">
    <source>
        <dbReference type="RuleBase" id="RU369025"/>
    </source>
</evidence>
<dbReference type="NCBIfam" id="NF033912">
    <property type="entry name" value="msc"/>
    <property type="match status" value="1"/>
</dbReference>
<dbReference type="Gene3D" id="1.10.287.1260">
    <property type="match status" value="1"/>
</dbReference>
<keyword evidence="1" id="KW-0813">Transport</keyword>
<dbReference type="InterPro" id="IPR045275">
    <property type="entry name" value="MscS_archaea/bacteria_type"/>
</dbReference>
<feature type="transmembrane region" description="Helical" evidence="1">
    <location>
        <begin position="297"/>
        <end position="318"/>
    </location>
</feature>
<feature type="transmembrane region" description="Helical" evidence="1">
    <location>
        <begin position="169"/>
        <end position="190"/>
    </location>
</feature>
<evidence type="ECO:0000313" key="3">
    <source>
        <dbReference type="Proteomes" id="UP001169063"/>
    </source>
</evidence>
<comment type="similarity">
    <text evidence="1">Belongs to the MscS (TC 1.A.23) family.</text>
</comment>
<sequence length="443" mass="45984">MDRKGRDHMYRTEYEFIGWERLLEEWLPKGLGALLILVAAWFVGKAVKWALAKVIDRIPGSSKANLSENPKHSIGASIGDVAFWLILLFGVVAALGVLNLGQVVEPLNALLTQVASFLPNILGAALIFFIGFVIATLARRVTEAALQAASADRWLDKAGLSRATGSTGVSTALGTLVFVLVLIPITIAALEQLGIESLTVPAVAVLSTVFDAIPRVLAAAIVLAIGWFIGRWVAHVIERVLPATGFDRSITGLANLASRQPAEPAPATAPYAGDVTPAAKAAMGGAEGPRPMTPSRVVGLIAMAAIVVFTAIEAARLLNFATVATILEEILALAGRVIVGGVIITAGVIIADVLSRLIDRGTTGADGFASTLVRWTTIALATAMGLSFMGIADDIVILAFGLTLGAAAVAAALAFGLGGRPAAGQVAQTWADKITRRPKGPMG</sequence>
<feature type="transmembrane region" description="Helical" evidence="1">
    <location>
        <begin position="117"/>
        <end position="138"/>
    </location>
</feature>
<comment type="caution">
    <text evidence="2">The sequence shown here is derived from an EMBL/GenBank/DDBJ whole genome shotgun (WGS) entry which is preliminary data.</text>
</comment>
<name>A0ABT8SJN7_9CAUL</name>
<dbReference type="InterPro" id="IPR008910">
    <property type="entry name" value="MSC_TM_helix"/>
</dbReference>
<reference evidence="2" key="1">
    <citation type="submission" date="2023-07" db="EMBL/GenBank/DDBJ databases">
        <title>Brevundimonas soil sp. nov., isolated from the soil of chemical plant.</title>
        <authorList>
            <person name="Wu N."/>
        </authorList>
    </citation>
    <scope>NUCLEOTIDE SEQUENCE</scope>
    <source>
        <strain evidence="2">XZ-24</strain>
    </source>
</reference>
<dbReference type="RefSeq" id="WP_302109173.1">
    <property type="nucleotide sequence ID" value="NZ_JAUKTR010000001.1"/>
</dbReference>
<comment type="caution">
    <text evidence="1">Lacks conserved residue(s) required for the propagation of feature annotation.</text>
</comment>
<keyword evidence="1" id="KW-0407">Ion channel</keyword>
<dbReference type="PANTHER" id="PTHR30221">
    <property type="entry name" value="SMALL-CONDUCTANCE MECHANOSENSITIVE CHANNEL"/>
    <property type="match status" value="1"/>
</dbReference>
<dbReference type="Pfam" id="PF05552">
    <property type="entry name" value="MS_channel_1st_1"/>
    <property type="match status" value="2"/>
</dbReference>
<gene>
    <name evidence="2" type="ORF">Q0812_05000</name>
</gene>
<dbReference type="PANTHER" id="PTHR30221:SF1">
    <property type="entry name" value="SMALL-CONDUCTANCE MECHANOSENSITIVE CHANNEL"/>
    <property type="match status" value="1"/>
</dbReference>
<keyword evidence="1" id="KW-1003">Cell membrane</keyword>
<feature type="transmembrane region" description="Helical" evidence="1">
    <location>
        <begin position="372"/>
        <end position="391"/>
    </location>
</feature>
<keyword evidence="1" id="KW-0472">Membrane</keyword>
<keyword evidence="1" id="KW-1133">Transmembrane helix</keyword>
<comment type="subunit">
    <text evidence="1">Homoheptamer.</text>
</comment>
<accession>A0ABT8SJN7</accession>
<feature type="transmembrane region" description="Helical" evidence="1">
    <location>
        <begin position="397"/>
        <end position="417"/>
    </location>
</feature>
<comment type="function">
    <text evidence="1">Mechanosensitive channel that participates in the regulation of osmotic pressure changes within the cell, opening in response to stretch forces in the membrane lipid bilayer, without the need for other proteins. Contributes to normal resistance to hypoosmotic shock. Forms an ion channel of 1.0 nanosiemens conductance with a slight preference for anions.</text>
</comment>
<feature type="transmembrane region" description="Helical" evidence="1">
    <location>
        <begin position="330"/>
        <end position="351"/>
    </location>
</feature>
<dbReference type="EMBL" id="JAUKTR010000001">
    <property type="protein sequence ID" value="MDO1558780.1"/>
    <property type="molecule type" value="Genomic_DNA"/>
</dbReference>
<keyword evidence="3" id="KW-1185">Reference proteome</keyword>